<keyword evidence="6" id="KW-1185">Reference proteome</keyword>
<dbReference type="InterPro" id="IPR003961">
    <property type="entry name" value="FN3_dom"/>
</dbReference>
<feature type="region of interest" description="Disordered" evidence="3">
    <location>
        <begin position="1"/>
        <end position="26"/>
    </location>
</feature>
<name>A0AAX4NXG2_9CHLO</name>
<dbReference type="Gene3D" id="1.10.287.1490">
    <property type="match status" value="1"/>
</dbReference>
<organism evidence="5 6">
    <name type="scientific">Chloropicon roscoffensis</name>
    <dbReference type="NCBI Taxonomy" id="1461544"/>
    <lineage>
        <taxon>Eukaryota</taxon>
        <taxon>Viridiplantae</taxon>
        <taxon>Chlorophyta</taxon>
        <taxon>Chloropicophyceae</taxon>
        <taxon>Chloropicales</taxon>
        <taxon>Chloropicaceae</taxon>
        <taxon>Chloropicon</taxon>
    </lineage>
</organism>
<dbReference type="PROSITE" id="PS50853">
    <property type="entry name" value="FN3"/>
    <property type="match status" value="1"/>
</dbReference>
<dbReference type="InterPro" id="IPR011043">
    <property type="entry name" value="Gal_Oxase/kelch_b-propeller"/>
</dbReference>
<dbReference type="EMBL" id="CP151501">
    <property type="protein sequence ID" value="WZN58601.1"/>
    <property type="molecule type" value="Genomic_DNA"/>
</dbReference>
<dbReference type="Proteomes" id="UP001472866">
    <property type="component" value="Chromosome 01"/>
</dbReference>
<evidence type="ECO:0000259" key="4">
    <source>
        <dbReference type="PROSITE" id="PS50853"/>
    </source>
</evidence>
<dbReference type="InterPro" id="IPR036116">
    <property type="entry name" value="FN3_sf"/>
</dbReference>
<evidence type="ECO:0000256" key="2">
    <source>
        <dbReference type="ARBA" id="ARBA00022737"/>
    </source>
</evidence>
<evidence type="ECO:0000313" key="5">
    <source>
        <dbReference type="EMBL" id="WZN58601.1"/>
    </source>
</evidence>
<protein>
    <submittedName>
        <fullName evidence="5">Fibronectin type-III domain-containing protein</fullName>
    </submittedName>
</protein>
<dbReference type="AlphaFoldDB" id="A0AAX4NXG2"/>
<dbReference type="CDD" id="cd00063">
    <property type="entry name" value="FN3"/>
    <property type="match status" value="1"/>
</dbReference>
<evidence type="ECO:0000256" key="3">
    <source>
        <dbReference type="SAM" id="MobiDB-lite"/>
    </source>
</evidence>
<feature type="compositionally biased region" description="Basic and acidic residues" evidence="3">
    <location>
        <begin position="9"/>
        <end position="26"/>
    </location>
</feature>
<reference evidence="5 6" key="1">
    <citation type="submission" date="2024-03" db="EMBL/GenBank/DDBJ databases">
        <title>Complete genome sequence of the green alga Chloropicon roscoffensis RCC1871.</title>
        <authorList>
            <person name="Lemieux C."/>
            <person name="Pombert J.-F."/>
            <person name="Otis C."/>
            <person name="Turmel M."/>
        </authorList>
    </citation>
    <scope>NUCLEOTIDE SEQUENCE [LARGE SCALE GENOMIC DNA]</scope>
    <source>
        <strain evidence="5 6">RCC1871</strain>
    </source>
</reference>
<dbReference type="PANTHER" id="PTHR46093">
    <property type="entry name" value="ACYL-COA-BINDING DOMAIN-CONTAINING PROTEIN 5"/>
    <property type="match status" value="1"/>
</dbReference>
<dbReference type="PANTHER" id="PTHR46093:SF3">
    <property type="entry name" value="ACYL-COA-BINDING DOMAIN-CONTAINING PROTEIN 4"/>
    <property type="match status" value="1"/>
</dbReference>
<evidence type="ECO:0000313" key="6">
    <source>
        <dbReference type="Proteomes" id="UP001472866"/>
    </source>
</evidence>
<gene>
    <name evidence="5" type="ORF">HKI87_01g01250</name>
</gene>
<dbReference type="SUPFAM" id="SSF49265">
    <property type="entry name" value="Fibronectin type III"/>
    <property type="match status" value="1"/>
</dbReference>
<dbReference type="Pfam" id="PF24681">
    <property type="entry name" value="Kelch_KLHDC2_KLHL20_DRC7"/>
    <property type="match status" value="1"/>
</dbReference>
<keyword evidence="2" id="KW-0677">Repeat</keyword>
<dbReference type="InterPro" id="IPR013783">
    <property type="entry name" value="Ig-like_fold"/>
</dbReference>
<dbReference type="Gene3D" id="2.60.40.10">
    <property type="entry name" value="Immunoglobulins"/>
    <property type="match status" value="1"/>
</dbReference>
<dbReference type="SUPFAM" id="SSF50965">
    <property type="entry name" value="Galactose oxidase, central domain"/>
    <property type="match status" value="1"/>
</dbReference>
<dbReference type="InterPro" id="IPR015915">
    <property type="entry name" value="Kelch-typ_b-propeller"/>
</dbReference>
<keyword evidence="1" id="KW-0880">Kelch repeat</keyword>
<dbReference type="SMART" id="SM00060">
    <property type="entry name" value="FN3"/>
    <property type="match status" value="1"/>
</dbReference>
<sequence length="673" mass="75223">MAKKKGGDKKKDKGGDKGGPEDKAASEIKALNLEKENLTVELALTREKARKYKEENNTLADSLNSIKAAQETSISDAADILEHKQQEIMKKEDRIIDLEGRLKNVTEELEEKSTKIGDLEAEIDNASKTLKESSKYKDQIQNLEGTLKEQDSTVMSLSDELEKAQHTLEEVHLKLGQTEKENDELRLKAEGETKFMVLFGEPWLVKNSKYRLRGDLPMDNVESTLTCIAGKSLVLIGGYAREAEDKKDLVYAGTPSDMNGICICNLENNKWEVVKPKMARLLGNKSSASNWKRAGHASCIISATKVIVLGGKTSTLDEKEGQSIQIISNVGVFNIDTMKWSELITKGQCGLREGHAACPAREKLILFGGTSFNPSKGGFKHLYGPGVQNDDLIYHNDVFMLDFETMQWHQPPQIGSVPAPMKGCTLCCTDDGRHMWLFGGFNGTVASNEVNVLEIETFTWTNIQVGSARSPRARYDHSATLSSEYLFISGGVTITDSGRSQILTDLWVLDLQSLEWQCLQESTPELLMQKPTRSYSTFHGSQLFRVKANPEGKLDEIEIVDITLPQNIQGLNSQQKYTQEDSQDKFELIDTGMTTSNTIEVVWRPPAKNLERIKSYKLMMATNTGVVKEICEGKYTRFKVMGLRPNTQYIFCVKALFGDGSFLWSDSKSFRTK</sequence>
<dbReference type="Gene3D" id="2.120.10.80">
    <property type="entry name" value="Kelch-type beta propeller"/>
    <property type="match status" value="2"/>
</dbReference>
<feature type="domain" description="Fibronectin type-III" evidence="4">
    <location>
        <begin position="582"/>
        <end position="673"/>
    </location>
</feature>
<accession>A0AAX4NXG2</accession>
<proteinExistence type="predicted"/>
<evidence type="ECO:0000256" key="1">
    <source>
        <dbReference type="ARBA" id="ARBA00022441"/>
    </source>
</evidence>
<dbReference type="Pfam" id="PF00041">
    <property type="entry name" value="fn3"/>
    <property type="match status" value="1"/>
</dbReference>